<evidence type="ECO:0000256" key="1">
    <source>
        <dbReference type="ARBA" id="ARBA00004571"/>
    </source>
</evidence>
<evidence type="ECO:0000256" key="3">
    <source>
        <dbReference type="ARBA" id="ARBA00022452"/>
    </source>
</evidence>
<keyword evidence="10" id="KW-1185">Reference proteome</keyword>
<name>A0A3D9RLN0_9FLAO</name>
<feature type="domain" description="TonB-dependent receptor plug" evidence="8">
    <location>
        <begin position="154"/>
        <end position="258"/>
    </location>
</feature>
<dbReference type="InterPro" id="IPR012910">
    <property type="entry name" value="Plug_dom"/>
</dbReference>
<organism evidence="9 10">
    <name type="scientific">Lutibacter oceani</name>
    <dbReference type="NCBI Taxonomy" id="1853311"/>
    <lineage>
        <taxon>Bacteria</taxon>
        <taxon>Pseudomonadati</taxon>
        <taxon>Bacteroidota</taxon>
        <taxon>Flavobacteriia</taxon>
        <taxon>Flavobacteriales</taxon>
        <taxon>Flavobacteriaceae</taxon>
        <taxon>Lutibacter</taxon>
    </lineage>
</organism>
<dbReference type="GO" id="GO:0009279">
    <property type="term" value="C:cell outer membrane"/>
    <property type="evidence" value="ECO:0007669"/>
    <property type="project" value="UniProtKB-SubCell"/>
</dbReference>
<protein>
    <submittedName>
        <fullName evidence="9">TonB-linked SusC/RagA family outer membrane protein</fullName>
    </submittedName>
</protein>
<dbReference type="InterPro" id="IPR008969">
    <property type="entry name" value="CarboxyPept-like_regulatory"/>
</dbReference>
<dbReference type="SUPFAM" id="SSF56935">
    <property type="entry name" value="Porins"/>
    <property type="match status" value="1"/>
</dbReference>
<evidence type="ECO:0000256" key="2">
    <source>
        <dbReference type="ARBA" id="ARBA00022448"/>
    </source>
</evidence>
<dbReference type="OrthoDB" id="9768177at2"/>
<sequence>MLFFFYYFTNVKITLINYLNQISMIAIKQLFFNYKLHWPLKEGLMALVIMFMCTNNLLAQQNKVIDGIVTSVNEGIPLPGVNVLVKGTTNGVVTDFNGKYSINASATDVLVFSYVGFKVKEVAVGSVTQVNVALQEDTQSLDEVVVVGYGTQRKSDLTGAVSVVDVDEAKKTVSYDVGKMLQGRVAGVTVQSSGEPGGFVNIKIRGITSFNNNNPLFVIDGMIVDSPYDFAPGEIESMQVLKDASSAAIYGVRGANGVIIITTKKGKTGKIDLRYKSVVGFQNVPKKLSLTDRVGYQNITSAAELNAGLTVVPGNDSSSPLFIDNVDTDWQDAAYETGVVQNHSLTFAGGAENLNYSMNIDYFDNTSYIKTPQKYERLSTTLNLNGTKGKFKYGAKIGYTKSDKESFNEYLPGTSSVIQLLQAIPTMPVYDENRLGGYGGADNLTQRAITLNVIGFNNLIDNSNNRNRFIGNVWGELEIIDGLKYTIRASADQLDWQTKFFNPPSDLGWYYLTTNEESALDLTSGNETRTILDNLLSYSKEIEKHKFDVLLGWVQERFDHKNHISRGVGFEPGEISHIEYSDDISAREYESTITSISYISRLNYSYDDRYLLTANFRRDKSSLFPSENNTGDYFSLSGAWKVHNESFITLPEVINTMKVRGGYGQLGNNTIANYGYTGTVNGFASYAFGNTLAPGTTAVSLKDPNIKWEDTETINAAIELGLLNNKLDFTVEYFEKKSTNLLADVPLPYSTGSWPASITTNAAEVKNTGLEFAIGYNNSDNEFKYSVSANLGTLKNEVLKIGLDGNPIYGAGSKTEVGRSIGEIYVYEVEGIFQNQAEIDAHAFQSSAAPGDIKYRDLNDDGLITDEDRSFQGVSIPKYSFGLNMSASYKDFDFSCFWQGHGGNKVLNGTYHDLMLGDYVNHHTDMLDYWTPNNTDTDIPRPIIGDPNGNNRLSSRFIENGDYLKLQNIEIGYNIPVNNINVLQRARVYVSGQNVLTISKYKGYDPDFSSDGLFSRGFDLGSFPNPRGFMFGLEVDF</sequence>
<dbReference type="NCBIfam" id="TIGR04056">
    <property type="entry name" value="OMP_RagA_SusC"/>
    <property type="match status" value="1"/>
</dbReference>
<dbReference type="Gene3D" id="2.170.130.10">
    <property type="entry name" value="TonB-dependent receptor, plug domain"/>
    <property type="match status" value="1"/>
</dbReference>
<dbReference type="InterPro" id="IPR036942">
    <property type="entry name" value="Beta-barrel_TonB_sf"/>
</dbReference>
<evidence type="ECO:0000256" key="5">
    <source>
        <dbReference type="ARBA" id="ARBA00023136"/>
    </source>
</evidence>
<evidence type="ECO:0000313" key="10">
    <source>
        <dbReference type="Proteomes" id="UP000256429"/>
    </source>
</evidence>
<evidence type="ECO:0000256" key="6">
    <source>
        <dbReference type="ARBA" id="ARBA00023237"/>
    </source>
</evidence>
<keyword evidence="4 7" id="KW-0812">Transmembrane</keyword>
<dbReference type="InterPro" id="IPR023996">
    <property type="entry name" value="TonB-dep_OMP_SusC/RagA"/>
</dbReference>
<dbReference type="SUPFAM" id="SSF49464">
    <property type="entry name" value="Carboxypeptidase regulatory domain-like"/>
    <property type="match status" value="1"/>
</dbReference>
<dbReference type="PROSITE" id="PS52016">
    <property type="entry name" value="TONB_DEPENDENT_REC_3"/>
    <property type="match status" value="1"/>
</dbReference>
<evidence type="ECO:0000259" key="8">
    <source>
        <dbReference type="Pfam" id="PF07715"/>
    </source>
</evidence>
<dbReference type="Gene3D" id="2.60.40.1120">
    <property type="entry name" value="Carboxypeptidase-like, regulatory domain"/>
    <property type="match status" value="1"/>
</dbReference>
<dbReference type="Proteomes" id="UP000256429">
    <property type="component" value="Unassembled WGS sequence"/>
</dbReference>
<dbReference type="Pfam" id="PF07715">
    <property type="entry name" value="Plug"/>
    <property type="match status" value="1"/>
</dbReference>
<dbReference type="InterPro" id="IPR023997">
    <property type="entry name" value="TonB-dep_OMP_SusC/RagA_CS"/>
</dbReference>
<keyword evidence="6 7" id="KW-0998">Cell outer membrane</keyword>
<evidence type="ECO:0000256" key="4">
    <source>
        <dbReference type="ARBA" id="ARBA00022692"/>
    </source>
</evidence>
<comment type="similarity">
    <text evidence="7">Belongs to the TonB-dependent receptor family.</text>
</comment>
<keyword evidence="5 7" id="KW-0472">Membrane</keyword>
<comment type="subcellular location">
    <subcellularLocation>
        <location evidence="1 7">Cell outer membrane</location>
        <topology evidence="1 7">Multi-pass membrane protein</topology>
    </subcellularLocation>
</comment>
<dbReference type="InterPro" id="IPR037066">
    <property type="entry name" value="Plug_dom_sf"/>
</dbReference>
<keyword evidence="2 7" id="KW-0813">Transport</keyword>
<evidence type="ECO:0000313" key="9">
    <source>
        <dbReference type="EMBL" id="REE80790.1"/>
    </source>
</evidence>
<comment type="caution">
    <text evidence="9">The sequence shown here is derived from an EMBL/GenBank/DDBJ whole genome shotgun (WGS) entry which is preliminary data.</text>
</comment>
<keyword evidence="3 7" id="KW-1134">Transmembrane beta strand</keyword>
<accession>A0A3D9RLN0</accession>
<dbReference type="EMBL" id="QTTQ01000011">
    <property type="protein sequence ID" value="REE80790.1"/>
    <property type="molecule type" value="Genomic_DNA"/>
</dbReference>
<gene>
    <name evidence="9" type="ORF">BX611_2443</name>
</gene>
<dbReference type="NCBIfam" id="TIGR04057">
    <property type="entry name" value="SusC_RagA_signa"/>
    <property type="match status" value="1"/>
</dbReference>
<proteinExistence type="inferred from homology"/>
<reference evidence="9 10" key="1">
    <citation type="submission" date="2018-08" db="EMBL/GenBank/DDBJ databases">
        <title>Genomic Encyclopedia of Type Strains, Phase III (KMG-III): the genomes of soil and plant-associated and newly described type strains.</title>
        <authorList>
            <person name="Whitman W."/>
        </authorList>
    </citation>
    <scope>NUCLEOTIDE SEQUENCE [LARGE SCALE GENOMIC DNA]</scope>
    <source>
        <strain evidence="9 10">325-5</strain>
    </source>
</reference>
<dbReference type="Gene3D" id="2.40.170.20">
    <property type="entry name" value="TonB-dependent receptor, beta-barrel domain"/>
    <property type="match status" value="1"/>
</dbReference>
<dbReference type="AlphaFoldDB" id="A0A3D9RLN0"/>
<evidence type="ECO:0000256" key="7">
    <source>
        <dbReference type="PROSITE-ProRule" id="PRU01360"/>
    </source>
</evidence>
<dbReference type="InterPro" id="IPR039426">
    <property type="entry name" value="TonB-dep_rcpt-like"/>
</dbReference>
<dbReference type="Pfam" id="PF13715">
    <property type="entry name" value="CarbopepD_reg_2"/>
    <property type="match status" value="1"/>
</dbReference>